<dbReference type="InterPro" id="IPR050091">
    <property type="entry name" value="PKS_NRPS_Biosynth_Enz"/>
</dbReference>
<dbReference type="PROSITE" id="PS51257">
    <property type="entry name" value="PROKAR_LIPOPROTEIN"/>
    <property type="match status" value="1"/>
</dbReference>
<feature type="region of interest" description="Disordered" evidence="6">
    <location>
        <begin position="1853"/>
        <end position="1873"/>
    </location>
</feature>
<dbReference type="Gene3D" id="3.40.50.720">
    <property type="entry name" value="NAD(P)-binding Rossmann-like Domain"/>
    <property type="match status" value="1"/>
</dbReference>
<keyword evidence="4" id="KW-0012">Acyltransferase</keyword>
<dbReference type="PANTHER" id="PTHR43775">
    <property type="entry name" value="FATTY ACID SYNTHASE"/>
    <property type="match status" value="1"/>
</dbReference>
<dbReference type="InterPro" id="IPR032821">
    <property type="entry name" value="PKS_assoc"/>
</dbReference>
<dbReference type="InterPro" id="IPR049552">
    <property type="entry name" value="PKS_DH_N"/>
</dbReference>
<dbReference type="Pfam" id="PF00109">
    <property type="entry name" value="ketoacyl-synt"/>
    <property type="match status" value="1"/>
</dbReference>
<evidence type="ECO:0000256" key="3">
    <source>
        <dbReference type="ARBA" id="ARBA00022679"/>
    </source>
</evidence>
<dbReference type="InterPro" id="IPR020806">
    <property type="entry name" value="PKS_PP-bd"/>
</dbReference>
<feature type="domain" description="Ketosynthase family 3 (KS3)" evidence="8">
    <location>
        <begin position="11"/>
        <end position="441"/>
    </location>
</feature>
<dbReference type="GO" id="GO:0031177">
    <property type="term" value="F:phosphopantetheine binding"/>
    <property type="evidence" value="ECO:0007669"/>
    <property type="project" value="InterPro"/>
</dbReference>
<gene>
    <name evidence="10" type="ORF">CLV29_3118</name>
</gene>
<organism evidence="10 11">
    <name type="scientific">Naumannella halotolerans</name>
    <dbReference type="NCBI Taxonomy" id="993414"/>
    <lineage>
        <taxon>Bacteria</taxon>
        <taxon>Bacillati</taxon>
        <taxon>Actinomycetota</taxon>
        <taxon>Actinomycetes</taxon>
        <taxon>Propionibacteriales</taxon>
        <taxon>Propionibacteriaceae</taxon>
        <taxon>Naumannella</taxon>
    </lineage>
</organism>
<dbReference type="PROSITE" id="PS50075">
    <property type="entry name" value="CARRIER"/>
    <property type="match status" value="1"/>
</dbReference>
<dbReference type="InterPro" id="IPR049551">
    <property type="entry name" value="PKS_DH_C"/>
</dbReference>
<feature type="active site" description="Proton acceptor; for dehydratase activity" evidence="5">
    <location>
        <position position="938"/>
    </location>
</feature>
<dbReference type="Pfam" id="PF21089">
    <property type="entry name" value="PKS_DH_N"/>
    <property type="match status" value="1"/>
</dbReference>
<dbReference type="GO" id="GO:0006633">
    <property type="term" value="P:fatty acid biosynthetic process"/>
    <property type="evidence" value="ECO:0007669"/>
    <property type="project" value="InterPro"/>
</dbReference>
<dbReference type="SMART" id="SM00827">
    <property type="entry name" value="PKS_AT"/>
    <property type="match status" value="1"/>
</dbReference>
<dbReference type="InterPro" id="IPR020841">
    <property type="entry name" value="PKS_Beta-ketoAc_synthase_dom"/>
</dbReference>
<dbReference type="SUPFAM" id="SSF52151">
    <property type="entry name" value="FabD/lysophospholipase-like"/>
    <property type="match status" value="1"/>
</dbReference>
<dbReference type="InterPro" id="IPR042104">
    <property type="entry name" value="PKS_dehydratase_sf"/>
</dbReference>
<dbReference type="SMART" id="SM00826">
    <property type="entry name" value="PKS_DH"/>
    <property type="match status" value="1"/>
</dbReference>
<dbReference type="Pfam" id="PF02801">
    <property type="entry name" value="Ketoacyl-synt_C"/>
    <property type="match status" value="1"/>
</dbReference>
<dbReference type="PROSITE" id="PS00012">
    <property type="entry name" value="PHOSPHOPANTETHEINE"/>
    <property type="match status" value="1"/>
</dbReference>
<comment type="caution">
    <text evidence="10">The sequence shown here is derived from an EMBL/GenBank/DDBJ whole genome shotgun (WGS) entry which is preliminary data.</text>
</comment>
<dbReference type="OrthoDB" id="9808669at2"/>
<dbReference type="SUPFAM" id="SSF47336">
    <property type="entry name" value="ACP-like"/>
    <property type="match status" value="1"/>
</dbReference>
<sequence>MTTTDRTRDTSGHIAVIGIGCHFPGHATDPQQFWDLLTEASDATRTIPADRWEVDKFYDPERSKIGKTHVSRGGFLDRVDEFDAHFFGISPREAVWLDPQQRLLLRVAYESLEDAGQDLNALAGSDVGVYMGGFTLDYQLLQNYGIQSRYELQAHSATGMMMTMLSNRLSHAFNFTGPSMSIDTACSSSLVAVHLATQAIQRGECNMAIAGGVNVMLAPNMTIAESKGGFLSPDGRCKTFDASADGYGRAEGAGVVVLKSLEQALEDNDSIYSVIMGTAVSQDGRTDGITVPNGDAQVKAIKAAHAVSGVRPDQIQYVEAHGTGTPVGDPIEASAIGAVLSEGRSADEPIILGSVKTNIGHMEAAAGVAGLIKTSLALRNKTIPPHLHLTDPNPDVPFEEYNLLVPTQGMEWPQPKNGGVRIAGVNSFGFGGTNAHVVVSEAPTRRRIPTEPAKRRSTPWLIPISARHADSLAKLASRMTERVQDADDDELDQISYTAALRRTHHEHRAVVVADSASVAAERFSSVADLSSAPGVAYGTAPAGSPKVAFVCTGMGPQWWGMGRQLFESEPLFRAAVERCSDELEKYTGWSLVDELLADEDVSRMAETEVAQPANFAIQVGLAELWKQHGVEPDAIVGHSTGELAAQYLAGVLSLREAIRVTYHRSRLQQRATGTGRMLAVGLSPETLDKAVDEAGPGVSVAAVNGPSAVTMSGDAAALENMASQLQTFGVFHKFLQVKIPYHSHLMEPLRDELVTSLSDLEAHSATIPLYSTVTGTRIDGAAVDSQYWWQNVRATVLFAAAFSEMIDDGYTHFIELGPHTVLASSMKEVLDEHDTEGVVVASMRRGAHDQTTFYSALGALHCAGHEIAWETVCTPRTTPTGLPTYPWQLVSYWNESREALEDRHHAHIHPLLGSRINAPNPTWEIEVGSRWLPGVTDHQIQGTTIVPGAALIEMFHAAATDTYVPGEYAVHDVELLHAIALDPSNDPRLRTTLYPAEATVEIAGFRALPNGDRTWTVHARARISRASKNNSQALVGDPASSPARIIDGEEFYDRLTASGFEYGPMFRTITSICDRGDAVTATVLAPADVVGAIDNYTFHPVLLDAALQLLLVRGLPASPEASSTPFLPVGIESVTVHQRPTNIMNATAYITSTTSEAVTCDVILRDPEGALVAEITGYTARSLEATTGGSPDKANKALYRVDWQEVTSPPAPMPSAEDWPGETFAVFADRRGVGECLANELTGAGKTVIKIHAEPTVAIEIDDKASSVRLNPADADQYTSLARYLFEQNVDHIIHLWATDTTADTDIDGASILQQQTLAAGSVYRLSQAMLTANQTAEWKLWLVSCHGQAISASDTVSPTQAAIWGAGRVLGHQEMPSSWGGLIDVDGESIAQDVSDIILAATTEGTEDHNAFRNGSRYVARLDKVPHQGTPFPLSLRPDVSYLITGGLGALGGVVARYLAQRGARNITLISRNGLPDRSQWVDLDPNHPRAGAVERIRKLEDDTGCQVEVAAVDVTDEEALRQWKTSRSGAPIAGVIHAAGVVDDSLVQHMTHEQFHRVLQPKITGSWNLHQVFDDSSLDFFMMFSSTGAVIASPGQINYASANAFIDALAHLRRSQGRPAVSLGWGPWSIGMVEDLHLESLYSRLGIDLITPQMGEAVMARYLIDSDAAHVVVVSADWTTARKSSPTGELPALFQRLDNDHDEDRTGSLVATVLAAPEEQRTARVTEVLRDITATVLALDPEMTSTTESLNTFGLDSMMAIEIRNRLQVALEVDVPVLDLLHGVTIGDLAVKLTDRIGAGTSTADDLAGGDTAATDAPIHEADLDDEQVDEELARLIADISDEDIALLLSEADSTPSGEAPHLSVVRDEQP</sequence>
<evidence type="ECO:0000313" key="11">
    <source>
        <dbReference type="Proteomes" id="UP000295371"/>
    </source>
</evidence>
<dbReference type="InterPro" id="IPR014030">
    <property type="entry name" value="Ketoacyl_synth_N"/>
</dbReference>
<dbReference type="InterPro" id="IPR014043">
    <property type="entry name" value="Acyl_transferase_dom"/>
</dbReference>
<feature type="domain" description="Carrier" evidence="7">
    <location>
        <begin position="1725"/>
        <end position="1799"/>
    </location>
</feature>
<dbReference type="InterPro" id="IPR036291">
    <property type="entry name" value="NAD(P)-bd_dom_sf"/>
</dbReference>
<dbReference type="SMART" id="SM00823">
    <property type="entry name" value="PKS_PP"/>
    <property type="match status" value="1"/>
</dbReference>
<dbReference type="InterPro" id="IPR016039">
    <property type="entry name" value="Thiolase-like"/>
</dbReference>
<dbReference type="InterPro" id="IPR016036">
    <property type="entry name" value="Malonyl_transacylase_ACP-bd"/>
</dbReference>
<dbReference type="SMART" id="SM00822">
    <property type="entry name" value="PKS_KR"/>
    <property type="match status" value="1"/>
</dbReference>
<dbReference type="InterPro" id="IPR016035">
    <property type="entry name" value="Acyl_Trfase/lysoPLipase"/>
</dbReference>
<dbReference type="PROSITE" id="PS52019">
    <property type="entry name" value="PKS_MFAS_DH"/>
    <property type="match status" value="1"/>
</dbReference>
<dbReference type="PROSITE" id="PS52004">
    <property type="entry name" value="KS3_2"/>
    <property type="match status" value="1"/>
</dbReference>
<dbReference type="InterPro" id="IPR018201">
    <property type="entry name" value="Ketoacyl_synth_AS"/>
</dbReference>
<evidence type="ECO:0000313" key="10">
    <source>
        <dbReference type="EMBL" id="TDT30094.1"/>
    </source>
</evidence>
<dbReference type="CDD" id="cd08955">
    <property type="entry name" value="KR_2_FAS_SDR_x"/>
    <property type="match status" value="1"/>
</dbReference>
<feature type="active site" description="Proton donor; for dehydratase activity" evidence="5">
    <location>
        <position position="1104"/>
    </location>
</feature>
<dbReference type="Pfam" id="PF08659">
    <property type="entry name" value="KR"/>
    <property type="match status" value="1"/>
</dbReference>
<dbReference type="InterPro" id="IPR009081">
    <property type="entry name" value="PP-bd_ACP"/>
</dbReference>
<dbReference type="FunFam" id="3.40.366.10:FF:000002">
    <property type="entry name" value="Probable polyketide synthase 2"/>
    <property type="match status" value="1"/>
</dbReference>
<dbReference type="GO" id="GO:0004315">
    <property type="term" value="F:3-oxoacyl-[acyl-carrier-protein] synthase activity"/>
    <property type="evidence" value="ECO:0007669"/>
    <property type="project" value="InterPro"/>
</dbReference>
<dbReference type="Gene3D" id="3.40.366.10">
    <property type="entry name" value="Malonyl-Coenzyme A Acyl Carrier Protein, domain 2"/>
    <property type="match status" value="1"/>
</dbReference>
<protein>
    <submittedName>
        <fullName evidence="10">Acyl transferase domain-containing protein</fullName>
    </submittedName>
</protein>
<name>A0A4R7IZF1_9ACTN</name>
<evidence type="ECO:0000259" key="9">
    <source>
        <dbReference type="PROSITE" id="PS52019"/>
    </source>
</evidence>
<evidence type="ECO:0000259" key="7">
    <source>
        <dbReference type="PROSITE" id="PS50075"/>
    </source>
</evidence>
<keyword evidence="1" id="KW-0596">Phosphopantetheine</keyword>
<dbReference type="FunFam" id="3.40.47.10:FF:000019">
    <property type="entry name" value="Polyketide synthase type I"/>
    <property type="match status" value="1"/>
</dbReference>
<keyword evidence="3 10" id="KW-0808">Transferase</keyword>
<dbReference type="InterPro" id="IPR057326">
    <property type="entry name" value="KR_dom"/>
</dbReference>
<evidence type="ECO:0000259" key="8">
    <source>
        <dbReference type="PROSITE" id="PS52004"/>
    </source>
</evidence>
<dbReference type="InterPro" id="IPR014031">
    <property type="entry name" value="Ketoacyl_synth_C"/>
</dbReference>
<dbReference type="Proteomes" id="UP000295371">
    <property type="component" value="Unassembled WGS sequence"/>
</dbReference>
<dbReference type="InterPro" id="IPR001227">
    <property type="entry name" value="Ac_transferase_dom_sf"/>
</dbReference>
<evidence type="ECO:0000256" key="5">
    <source>
        <dbReference type="PROSITE-ProRule" id="PRU01363"/>
    </source>
</evidence>
<dbReference type="PROSITE" id="PS00606">
    <property type="entry name" value="KS3_1"/>
    <property type="match status" value="1"/>
</dbReference>
<dbReference type="RefSeq" id="WP_133755989.1">
    <property type="nucleotide sequence ID" value="NZ_SOAW01000003.1"/>
</dbReference>
<dbReference type="SUPFAM" id="SSF53901">
    <property type="entry name" value="Thiolase-like"/>
    <property type="match status" value="1"/>
</dbReference>
<keyword evidence="2" id="KW-0597">Phosphoprotein</keyword>
<evidence type="ECO:0000256" key="2">
    <source>
        <dbReference type="ARBA" id="ARBA00022553"/>
    </source>
</evidence>
<dbReference type="Pfam" id="PF00698">
    <property type="entry name" value="Acyl_transf_1"/>
    <property type="match status" value="1"/>
</dbReference>
<dbReference type="Gene3D" id="1.10.1200.10">
    <property type="entry name" value="ACP-like"/>
    <property type="match status" value="1"/>
</dbReference>
<accession>A0A4R7IZF1</accession>
<dbReference type="InterPro" id="IPR013968">
    <property type="entry name" value="PKS_KR"/>
</dbReference>
<dbReference type="Gene3D" id="3.10.129.110">
    <property type="entry name" value="Polyketide synthase dehydratase"/>
    <property type="match status" value="1"/>
</dbReference>
<proteinExistence type="predicted"/>
<dbReference type="Pfam" id="PF00550">
    <property type="entry name" value="PP-binding"/>
    <property type="match status" value="1"/>
</dbReference>
<dbReference type="InterPro" id="IPR006162">
    <property type="entry name" value="Ppantetheine_attach_site"/>
</dbReference>
<dbReference type="Pfam" id="PF16197">
    <property type="entry name" value="KAsynt_C_assoc"/>
    <property type="match status" value="1"/>
</dbReference>
<dbReference type="PANTHER" id="PTHR43775:SF37">
    <property type="entry name" value="SI:DKEY-61P9.11"/>
    <property type="match status" value="1"/>
</dbReference>
<dbReference type="Pfam" id="PF14765">
    <property type="entry name" value="PS-DH"/>
    <property type="match status" value="1"/>
</dbReference>
<evidence type="ECO:0000256" key="1">
    <source>
        <dbReference type="ARBA" id="ARBA00022450"/>
    </source>
</evidence>
<dbReference type="SUPFAM" id="SSF51735">
    <property type="entry name" value="NAD(P)-binding Rossmann-fold domains"/>
    <property type="match status" value="2"/>
</dbReference>
<dbReference type="Gene3D" id="3.30.70.3290">
    <property type="match status" value="1"/>
</dbReference>
<feature type="region of interest" description="N-terminal hotdog fold" evidence="5">
    <location>
        <begin position="909"/>
        <end position="1030"/>
    </location>
</feature>
<feature type="region of interest" description="C-terminal hotdog fold" evidence="5">
    <location>
        <begin position="1043"/>
        <end position="1189"/>
    </location>
</feature>
<dbReference type="InterPro" id="IPR049900">
    <property type="entry name" value="PKS_mFAS_DH"/>
</dbReference>
<feature type="domain" description="PKS/mFAS DH" evidence="9">
    <location>
        <begin position="909"/>
        <end position="1189"/>
    </location>
</feature>
<keyword evidence="11" id="KW-1185">Reference proteome</keyword>
<dbReference type="GO" id="GO:0004312">
    <property type="term" value="F:fatty acid synthase activity"/>
    <property type="evidence" value="ECO:0007669"/>
    <property type="project" value="TreeGrafter"/>
</dbReference>
<dbReference type="SUPFAM" id="SSF55048">
    <property type="entry name" value="Probable ACP-binding domain of malonyl-CoA ACP transacylase"/>
    <property type="match status" value="1"/>
</dbReference>
<evidence type="ECO:0000256" key="6">
    <source>
        <dbReference type="SAM" id="MobiDB-lite"/>
    </source>
</evidence>
<dbReference type="InterPro" id="IPR020807">
    <property type="entry name" value="PKS_DH"/>
</dbReference>
<dbReference type="InterPro" id="IPR036736">
    <property type="entry name" value="ACP-like_sf"/>
</dbReference>
<reference evidence="10 11" key="1">
    <citation type="submission" date="2019-03" db="EMBL/GenBank/DDBJ databases">
        <title>Genomic Encyclopedia of Archaeal and Bacterial Type Strains, Phase II (KMG-II): from individual species to whole genera.</title>
        <authorList>
            <person name="Goeker M."/>
        </authorList>
    </citation>
    <scope>NUCLEOTIDE SEQUENCE [LARGE SCALE GENOMIC DNA]</scope>
    <source>
        <strain evidence="10 11">DSM 24323</strain>
    </source>
</reference>
<dbReference type="CDD" id="cd00833">
    <property type="entry name" value="PKS"/>
    <property type="match status" value="1"/>
</dbReference>
<evidence type="ECO:0000256" key="4">
    <source>
        <dbReference type="ARBA" id="ARBA00023315"/>
    </source>
</evidence>
<dbReference type="EMBL" id="SOAW01000003">
    <property type="protein sequence ID" value="TDT30094.1"/>
    <property type="molecule type" value="Genomic_DNA"/>
</dbReference>
<dbReference type="SMART" id="SM00825">
    <property type="entry name" value="PKS_KS"/>
    <property type="match status" value="1"/>
</dbReference>
<dbReference type="Gene3D" id="3.40.47.10">
    <property type="match status" value="1"/>
</dbReference>